<organism evidence="2">
    <name type="scientific">Sesamum latifolium</name>
    <dbReference type="NCBI Taxonomy" id="2727402"/>
    <lineage>
        <taxon>Eukaryota</taxon>
        <taxon>Viridiplantae</taxon>
        <taxon>Streptophyta</taxon>
        <taxon>Embryophyta</taxon>
        <taxon>Tracheophyta</taxon>
        <taxon>Spermatophyta</taxon>
        <taxon>Magnoliopsida</taxon>
        <taxon>eudicotyledons</taxon>
        <taxon>Gunneridae</taxon>
        <taxon>Pentapetalae</taxon>
        <taxon>asterids</taxon>
        <taxon>lamiids</taxon>
        <taxon>Lamiales</taxon>
        <taxon>Pedaliaceae</taxon>
        <taxon>Sesamum</taxon>
    </lineage>
</organism>
<proteinExistence type="predicted"/>
<dbReference type="AlphaFoldDB" id="A0AAW2XHQ1"/>
<comment type="caution">
    <text evidence="2">The sequence shown here is derived from an EMBL/GenBank/DDBJ whole genome shotgun (WGS) entry which is preliminary data.</text>
</comment>
<dbReference type="EMBL" id="JACGWN010000004">
    <property type="protein sequence ID" value="KAL0453158.1"/>
    <property type="molecule type" value="Genomic_DNA"/>
</dbReference>
<gene>
    <name evidence="2" type="ORF">Slati_1293900</name>
</gene>
<evidence type="ECO:0000256" key="1">
    <source>
        <dbReference type="SAM" id="MobiDB-lite"/>
    </source>
</evidence>
<reference evidence="2" key="1">
    <citation type="submission" date="2020-06" db="EMBL/GenBank/DDBJ databases">
        <authorList>
            <person name="Li T."/>
            <person name="Hu X."/>
            <person name="Zhang T."/>
            <person name="Song X."/>
            <person name="Zhang H."/>
            <person name="Dai N."/>
            <person name="Sheng W."/>
            <person name="Hou X."/>
            <person name="Wei L."/>
        </authorList>
    </citation>
    <scope>NUCLEOTIDE SEQUENCE</scope>
    <source>
        <strain evidence="2">KEN1</strain>
        <tissue evidence="2">Leaf</tissue>
    </source>
</reference>
<accession>A0AAW2XHQ1</accession>
<evidence type="ECO:0000313" key="2">
    <source>
        <dbReference type="EMBL" id="KAL0453158.1"/>
    </source>
</evidence>
<protein>
    <submittedName>
        <fullName evidence="2">Uncharacterized protein</fullName>
    </submittedName>
</protein>
<name>A0AAW2XHQ1_9LAMI</name>
<reference evidence="2" key="2">
    <citation type="journal article" date="2024" name="Plant">
        <title>Genomic evolution and insights into agronomic trait innovations of Sesamum species.</title>
        <authorList>
            <person name="Miao H."/>
            <person name="Wang L."/>
            <person name="Qu L."/>
            <person name="Liu H."/>
            <person name="Sun Y."/>
            <person name="Le M."/>
            <person name="Wang Q."/>
            <person name="Wei S."/>
            <person name="Zheng Y."/>
            <person name="Lin W."/>
            <person name="Duan Y."/>
            <person name="Cao H."/>
            <person name="Xiong S."/>
            <person name="Wang X."/>
            <person name="Wei L."/>
            <person name="Li C."/>
            <person name="Ma Q."/>
            <person name="Ju M."/>
            <person name="Zhao R."/>
            <person name="Li G."/>
            <person name="Mu C."/>
            <person name="Tian Q."/>
            <person name="Mei H."/>
            <person name="Zhang T."/>
            <person name="Gao T."/>
            <person name="Zhang H."/>
        </authorList>
    </citation>
    <scope>NUCLEOTIDE SEQUENCE</scope>
    <source>
        <strain evidence="2">KEN1</strain>
    </source>
</reference>
<feature type="region of interest" description="Disordered" evidence="1">
    <location>
        <begin position="1"/>
        <end position="21"/>
    </location>
</feature>
<feature type="compositionally biased region" description="Basic and acidic residues" evidence="1">
    <location>
        <begin position="1"/>
        <end position="13"/>
    </location>
</feature>
<dbReference type="PANTHER" id="PTHR34567:SF3">
    <property type="entry name" value="FK506-BINDING-LIKE PROTEIN"/>
    <property type="match status" value="1"/>
</dbReference>
<sequence>MDSRRRQKWDNYRRSQNKRRHAPTVPSWEKEFCKVVGSLDWETLLQMKRFMHLYENVIKWNDSAGEEALSNAKKRFWAEINGLPCDISLPDPDLYIDKIDWDSEVDPQMQSDIEFEPMISNAEKDHDPVVIFGDSLLPNQEYSVTGWGDDEENFKVPAKSSSANHGDPWEQNWGSSFDNGLQLDGQIIVTMHGNWVTEVDQPDTRRGMQVAGIITGLGTAPIII</sequence>
<dbReference type="PANTHER" id="PTHR34567">
    <property type="entry name" value="FK506-BINDING-LIKE PROTEIN"/>
    <property type="match status" value="1"/>
</dbReference>